<dbReference type="InterPro" id="IPR029045">
    <property type="entry name" value="ClpP/crotonase-like_dom_sf"/>
</dbReference>
<dbReference type="InterPro" id="IPR023562">
    <property type="entry name" value="ClpP/TepA"/>
</dbReference>
<dbReference type="SUPFAM" id="SSF52096">
    <property type="entry name" value="ClpP/crotonase"/>
    <property type="match status" value="1"/>
</dbReference>
<gene>
    <name evidence="7" type="primary">clpP</name>
    <name evidence="13" type="ORF">FTUN_3097</name>
</gene>
<evidence type="ECO:0000313" key="14">
    <source>
        <dbReference type="Proteomes" id="UP000503447"/>
    </source>
</evidence>
<evidence type="ECO:0000256" key="3">
    <source>
        <dbReference type="ARBA" id="ARBA00022670"/>
    </source>
</evidence>
<dbReference type="GO" id="GO:0005737">
    <property type="term" value="C:cytoplasm"/>
    <property type="evidence" value="ECO:0007669"/>
    <property type="project" value="UniProtKB-SubCell"/>
</dbReference>
<keyword evidence="4 7" id="KW-0378">Hydrolase</keyword>
<dbReference type="PANTHER" id="PTHR10381">
    <property type="entry name" value="ATP-DEPENDENT CLP PROTEASE PROTEOLYTIC SUBUNIT"/>
    <property type="match status" value="1"/>
</dbReference>
<dbReference type="Gene3D" id="3.90.226.10">
    <property type="entry name" value="2-enoyl-CoA Hydratase, Chain A, domain 1"/>
    <property type="match status" value="1"/>
</dbReference>
<keyword evidence="2 7" id="KW-0963">Cytoplasm</keyword>
<dbReference type="InterPro" id="IPR018215">
    <property type="entry name" value="ClpP_Ser_AS"/>
</dbReference>
<evidence type="ECO:0000313" key="13">
    <source>
        <dbReference type="EMBL" id="QJW95547.1"/>
    </source>
</evidence>
<reference evidence="14" key="1">
    <citation type="submission" date="2020-05" db="EMBL/GenBank/DDBJ databases">
        <title>Frigoriglobus tundricola gen. nov., sp. nov., a psychrotolerant cellulolytic planctomycete of the family Gemmataceae with two divergent copies of 16S rRNA gene.</title>
        <authorList>
            <person name="Kulichevskaya I.S."/>
            <person name="Ivanova A.A."/>
            <person name="Naumoff D.G."/>
            <person name="Beletsky A.V."/>
            <person name="Rijpstra W.I.C."/>
            <person name="Sinninghe Damste J.S."/>
            <person name="Mardanov A.V."/>
            <person name="Ravin N.V."/>
            <person name="Dedysh S.N."/>
        </authorList>
    </citation>
    <scope>NUCLEOTIDE SEQUENCE [LARGE SCALE GENOMIC DNA]</scope>
    <source>
        <strain evidence="14">PL17</strain>
    </source>
</reference>
<comment type="similarity">
    <text evidence="1 7 12">Belongs to the peptidase S14 family.</text>
</comment>
<dbReference type="NCBIfam" id="NF009205">
    <property type="entry name" value="PRK12553.1"/>
    <property type="match status" value="1"/>
</dbReference>
<dbReference type="GO" id="GO:0004176">
    <property type="term" value="F:ATP-dependent peptidase activity"/>
    <property type="evidence" value="ECO:0007669"/>
    <property type="project" value="InterPro"/>
</dbReference>
<evidence type="ECO:0000256" key="8">
    <source>
        <dbReference type="PROSITE-ProRule" id="PRU10085"/>
    </source>
</evidence>
<dbReference type="GO" id="GO:0006515">
    <property type="term" value="P:protein quality control for misfolded or incompletely synthesized proteins"/>
    <property type="evidence" value="ECO:0007669"/>
    <property type="project" value="TreeGrafter"/>
</dbReference>
<feature type="active site" evidence="7 9">
    <location>
        <position position="123"/>
    </location>
</feature>
<dbReference type="PANTHER" id="PTHR10381:SF70">
    <property type="entry name" value="ATP-DEPENDENT CLP PROTEASE PROTEOLYTIC SUBUNIT"/>
    <property type="match status" value="1"/>
</dbReference>
<dbReference type="AlphaFoldDB" id="A0A6M5YNC3"/>
<comment type="function">
    <text evidence="7 11">Cleaves peptides in various proteins in a process that requires ATP hydrolysis. Has a chymotrypsin-like activity. Plays a major role in the degradation of misfolded proteins.</text>
</comment>
<dbReference type="InterPro" id="IPR033135">
    <property type="entry name" value="ClpP_His_AS"/>
</dbReference>
<feature type="active site" evidence="8">
    <location>
        <position position="98"/>
    </location>
</feature>
<dbReference type="GO" id="GO:0004252">
    <property type="term" value="F:serine-type endopeptidase activity"/>
    <property type="evidence" value="ECO:0007669"/>
    <property type="project" value="UniProtKB-UniRule"/>
</dbReference>
<dbReference type="InterPro" id="IPR001907">
    <property type="entry name" value="ClpP"/>
</dbReference>
<name>A0A6M5YNC3_9BACT</name>
<dbReference type="RefSeq" id="WP_171471309.1">
    <property type="nucleotide sequence ID" value="NZ_CP053452.2"/>
</dbReference>
<sequence>MPLVPIVVESRGREERAYDIYSRLLKDRIIFLQGVVHDDMANLIVAQMLYLQFEDPKRDISLYINSPGGSVTAGMAIYDTMQFITCDVATYCMGQAASMGAMLLTAGTKGKRFALPHARVMIHQPSAGSEGTAEEILIHAKEFLRTKDTLNRLMAMHSGQPVEAITKGTDRDNFMSAAEARDFGLIDKVLERMPAETLAASRPTGE</sequence>
<evidence type="ECO:0000256" key="7">
    <source>
        <dbReference type="HAMAP-Rule" id="MF_00444"/>
    </source>
</evidence>
<keyword evidence="5 7" id="KW-0720">Serine protease</keyword>
<dbReference type="EC" id="3.4.21.92" evidence="7 10"/>
<dbReference type="Pfam" id="PF00574">
    <property type="entry name" value="CLP_protease"/>
    <property type="match status" value="1"/>
</dbReference>
<accession>A0A6M5YNC3</accession>
<dbReference type="PRINTS" id="PR00127">
    <property type="entry name" value="CLPPROTEASEP"/>
</dbReference>
<keyword evidence="14" id="KW-1185">Reference proteome</keyword>
<keyword evidence="3 7" id="KW-0645">Protease</keyword>
<evidence type="ECO:0000256" key="9">
    <source>
        <dbReference type="PROSITE-ProRule" id="PRU10086"/>
    </source>
</evidence>
<feature type="active site" description="Nucleophile" evidence="7">
    <location>
        <position position="98"/>
    </location>
</feature>
<dbReference type="GO" id="GO:0051117">
    <property type="term" value="F:ATPase binding"/>
    <property type="evidence" value="ECO:0007669"/>
    <property type="project" value="TreeGrafter"/>
</dbReference>
<organism evidence="13 14">
    <name type="scientific">Frigoriglobus tundricola</name>
    <dbReference type="NCBI Taxonomy" id="2774151"/>
    <lineage>
        <taxon>Bacteria</taxon>
        <taxon>Pseudomonadati</taxon>
        <taxon>Planctomycetota</taxon>
        <taxon>Planctomycetia</taxon>
        <taxon>Gemmatales</taxon>
        <taxon>Gemmataceae</taxon>
        <taxon>Frigoriglobus</taxon>
    </lineage>
</organism>
<dbReference type="HAMAP" id="MF_00444">
    <property type="entry name" value="ClpP"/>
    <property type="match status" value="1"/>
</dbReference>
<evidence type="ECO:0000256" key="1">
    <source>
        <dbReference type="ARBA" id="ARBA00007039"/>
    </source>
</evidence>
<dbReference type="FunFam" id="3.90.226.10:FF:000001">
    <property type="entry name" value="ATP-dependent Clp protease proteolytic subunit"/>
    <property type="match status" value="1"/>
</dbReference>
<dbReference type="PROSITE" id="PS00382">
    <property type="entry name" value="CLP_PROTEASE_HIS"/>
    <property type="match status" value="1"/>
</dbReference>
<evidence type="ECO:0000256" key="2">
    <source>
        <dbReference type="ARBA" id="ARBA00022490"/>
    </source>
</evidence>
<evidence type="ECO:0000256" key="10">
    <source>
        <dbReference type="RuleBase" id="RU000549"/>
    </source>
</evidence>
<dbReference type="GO" id="GO:0009368">
    <property type="term" value="C:endopeptidase Clp complex"/>
    <property type="evidence" value="ECO:0007669"/>
    <property type="project" value="TreeGrafter"/>
</dbReference>
<evidence type="ECO:0000256" key="5">
    <source>
        <dbReference type="ARBA" id="ARBA00022825"/>
    </source>
</evidence>
<dbReference type="KEGG" id="ftj:FTUN_3097"/>
<dbReference type="Proteomes" id="UP000503447">
    <property type="component" value="Chromosome"/>
</dbReference>
<evidence type="ECO:0000256" key="6">
    <source>
        <dbReference type="ARBA" id="ARBA00034021"/>
    </source>
</evidence>
<dbReference type="PROSITE" id="PS00381">
    <property type="entry name" value="CLP_PROTEASE_SER"/>
    <property type="match status" value="1"/>
</dbReference>
<dbReference type="CDD" id="cd07017">
    <property type="entry name" value="S14_ClpP_2"/>
    <property type="match status" value="1"/>
</dbReference>
<evidence type="ECO:0000256" key="12">
    <source>
        <dbReference type="RuleBase" id="RU003567"/>
    </source>
</evidence>
<dbReference type="EMBL" id="CP053452">
    <property type="protein sequence ID" value="QJW95547.1"/>
    <property type="molecule type" value="Genomic_DNA"/>
</dbReference>
<evidence type="ECO:0000256" key="11">
    <source>
        <dbReference type="RuleBase" id="RU000550"/>
    </source>
</evidence>
<dbReference type="NCBIfam" id="NF001368">
    <property type="entry name" value="PRK00277.1"/>
    <property type="match status" value="1"/>
</dbReference>
<evidence type="ECO:0000256" key="4">
    <source>
        <dbReference type="ARBA" id="ARBA00022801"/>
    </source>
</evidence>
<comment type="catalytic activity">
    <reaction evidence="6 7 9">
        <text>Hydrolysis of proteins to small peptides in the presence of ATP and magnesium. alpha-casein is the usual test substrate. In the absence of ATP, only oligopeptides shorter than five residues are hydrolyzed (such as succinyl-Leu-Tyr-|-NHMec, and Leu-Tyr-Leu-|-Tyr-Trp, in which cleavage of the -Tyr-|-Leu- and -Tyr-|-Trp bonds also occurs).</text>
        <dbReference type="EC" id="3.4.21.92"/>
    </reaction>
</comment>
<proteinExistence type="inferred from homology"/>
<protein>
    <recommendedName>
        <fullName evidence="7 12">ATP-dependent Clp protease proteolytic subunit</fullName>
        <ecNumber evidence="7 10">3.4.21.92</ecNumber>
    </recommendedName>
    <alternativeName>
        <fullName evidence="7">Endopeptidase Clp</fullName>
    </alternativeName>
</protein>
<comment type="subunit">
    <text evidence="7">Fourteen ClpP subunits assemble into 2 heptameric rings which stack back to back to give a disk-like structure with a central cavity, resembling the structure of eukaryotic proteasomes.</text>
</comment>
<comment type="subcellular location">
    <subcellularLocation>
        <location evidence="7">Cytoplasm</location>
    </subcellularLocation>
</comment>